<organism evidence="2 3">
    <name type="scientific">Rhizopogon vinicolor AM-OR11-026</name>
    <dbReference type="NCBI Taxonomy" id="1314800"/>
    <lineage>
        <taxon>Eukaryota</taxon>
        <taxon>Fungi</taxon>
        <taxon>Dikarya</taxon>
        <taxon>Basidiomycota</taxon>
        <taxon>Agaricomycotina</taxon>
        <taxon>Agaricomycetes</taxon>
        <taxon>Agaricomycetidae</taxon>
        <taxon>Boletales</taxon>
        <taxon>Suillineae</taxon>
        <taxon>Rhizopogonaceae</taxon>
        <taxon>Rhizopogon</taxon>
    </lineage>
</organism>
<evidence type="ECO:0000313" key="3">
    <source>
        <dbReference type="Proteomes" id="UP000092154"/>
    </source>
</evidence>
<protein>
    <recommendedName>
        <fullName evidence="4">DUF1275 domain protein</fullName>
    </recommendedName>
</protein>
<dbReference type="STRING" id="1314800.A0A1B7MNR9"/>
<feature type="transmembrane region" description="Helical" evidence="1">
    <location>
        <begin position="59"/>
        <end position="80"/>
    </location>
</feature>
<keyword evidence="1" id="KW-0472">Membrane</keyword>
<reference evidence="2 3" key="1">
    <citation type="submission" date="2016-06" db="EMBL/GenBank/DDBJ databases">
        <title>Comparative genomics of the ectomycorrhizal sister species Rhizopogon vinicolor and Rhizopogon vesiculosus (Basidiomycota: Boletales) reveals a divergence of the mating type B locus.</title>
        <authorList>
            <consortium name="DOE Joint Genome Institute"/>
            <person name="Mujic A.B."/>
            <person name="Kuo A."/>
            <person name="Tritt A."/>
            <person name="Lipzen A."/>
            <person name="Chen C."/>
            <person name="Johnson J."/>
            <person name="Sharma A."/>
            <person name="Barry K."/>
            <person name="Grigoriev I.V."/>
            <person name="Spatafora J.W."/>
        </authorList>
    </citation>
    <scope>NUCLEOTIDE SEQUENCE [LARGE SCALE GENOMIC DNA]</scope>
    <source>
        <strain evidence="2 3">AM-OR11-026</strain>
    </source>
</reference>
<dbReference type="PANTHER" id="PTHR37488:SF2">
    <property type="entry name" value="DUF1275 DOMAIN-CONTAINING PROTEIN"/>
    <property type="match status" value="1"/>
</dbReference>
<dbReference type="OrthoDB" id="5288586at2759"/>
<dbReference type="Pfam" id="PF06912">
    <property type="entry name" value="DUF1275"/>
    <property type="match status" value="1"/>
</dbReference>
<gene>
    <name evidence="2" type="ORF">K503DRAFT_803733</name>
</gene>
<feature type="transmembrane region" description="Helical" evidence="1">
    <location>
        <begin position="141"/>
        <end position="162"/>
    </location>
</feature>
<dbReference type="Proteomes" id="UP000092154">
    <property type="component" value="Unassembled WGS sequence"/>
</dbReference>
<proteinExistence type="predicted"/>
<dbReference type="PANTHER" id="PTHR37488">
    <property type="entry name" value="DUF1275 DOMAIN-CONTAINING PROTEIN"/>
    <property type="match status" value="1"/>
</dbReference>
<keyword evidence="3" id="KW-1185">Reference proteome</keyword>
<dbReference type="InParanoid" id="A0A1B7MNR9"/>
<keyword evidence="1" id="KW-0812">Transmembrane</keyword>
<dbReference type="AlphaFoldDB" id="A0A1B7MNR9"/>
<keyword evidence="1" id="KW-1133">Transmembrane helix</keyword>
<dbReference type="EMBL" id="KV448636">
    <property type="protein sequence ID" value="OAX34255.1"/>
    <property type="molecule type" value="Genomic_DNA"/>
</dbReference>
<evidence type="ECO:0008006" key="4">
    <source>
        <dbReference type="Google" id="ProtNLM"/>
    </source>
</evidence>
<evidence type="ECO:0000313" key="2">
    <source>
        <dbReference type="EMBL" id="OAX34255.1"/>
    </source>
</evidence>
<feature type="transmembrane region" description="Helical" evidence="1">
    <location>
        <begin position="241"/>
        <end position="258"/>
    </location>
</feature>
<dbReference type="InterPro" id="IPR010699">
    <property type="entry name" value="DUF1275"/>
</dbReference>
<accession>A0A1B7MNR9</accession>
<feature type="transmembrane region" description="Helical" evidence="1">
    <location>
        <begin position="112"/>
        <end position="129"/>
    </location>
</feature>
<feature type="transmembrane region" description="Helical" evidence="1">
    <location>
        <begin position="264"/>
        <end position="284"/>
    </location>
</feature>
<sequence>MSISQEKVSVELPLPVVQRKASCSSMWKVGSDFKDEATMTRLKRYFLAEVDAQRSTLPLTGYCFMTGVINAVIFSAIFIWCGSQTGNTIQLPLAVARLLNGKHDYSLHLVERQALCSLVTFMFGVFIGARLGDMMGFKTRAWLFMGTFIQALFTMASAILMWEDRERSLADALDNPAWSNTLSFLFTGFLSASMGLQGVMAKRVDTHFSTTVALTVTWCELISNPKLLHVRRLVTSRDHQILTVACFAAGGFAGRVLLDKIGSANTLGIGAGIRLIIGVWWLFIPEQESTI</sequence>
<feature type="transmembrane region" description="Helical" evidence="1">
    <location>
        <begin position="182"/>
        <end position="201"/>
    </location>
</feature>
<name>A0A1B7MNR9_9AGAM</name>
<evidence type="ECO:0000256" key="1">
    <source>
        <dbReference type="SAM" id="Phobius"/>
    </source>
</evidence>